<comment type="caution">
    <text evidence="3">The sequence shown here is derived from an EMBL/GenBank/DDBJ whole genome shotgun (WGS) entry which is preliminary data.</text>
</comment>
<keyword evidence="2" id="KW-1133">Transmembrane helix</keyword>
<evidence type="ECO:0000256" key="2">
    <source>
        <dbReference type="SAM" id="Phobius"/>
    </source>
</evidence>
<keyword evidence="2" id="KW-0812">Transmembrane</keyword>
<feature type="compositionally biased region" description="Basic and acidic residues" evidence="1">
    <location>
        <begin position="104"/>
        <end position="113"/>
    </location>
</feature>
<gene>
    <name evidence="3" type="ORF">N7493_006472</name>
</gene>
<accession>A0AAD6MVJ5</accession>
<reference evidence="3" key="1">
    <citation type="journal article" date="2023" name="IMA Fungus">
        <title>Comparative genomic study of the Penicillium genus elucidates a diverse pangenome and 15 lateral gene transfer events.</title>
        <authorList>
            <person name="Petersen C."/>
            <person name="Sorensen T."/>
            <person name="Nielsen M.R."/>
            <person name="Sondergaard T.E."/>
            <person name="Sorensen J.L."/>
            <person name="Fitzpatrick D.A."/>
            <person name="Frisvad J.C."/>
            <person name="Nielsen K.L."/>
        </authorList>
    </citation>
    <scope>NUCLEOTIDE SEQUENCE</scope>
    <source>
        <strain evidence="3">IBT 17514</strain>
    </source>
</reference>
<organism evidence="3 4">
    <name type="scientific">Penicillium malachiteum</name>
    <dbReference type="NCBI Taxonomy" id="1324776"/>
    <lineage>
        <taxon>Eukaryota</taxon>
        <taxon>Fungi</taxon>
        <taxon>Dikarya</taxon>
        <taxon>Ascomycota</taxon>
        <taxon>Pezizomycotina</taxon>
        <taxon>Eurotiomycetes</taxon>
        <taxon>Eurotiomycetidae</taxon>
        <taxon>Eurotiales</taxon>
        <taxon>Aspergillaceae</taxon>
        <taxon>Penicillium</taxon>
    </lineage>
</organism>
<evidence type="ECO:0000256" key="1">
    <source>
        <dbReference type="SAM" id="MobiDB-lite"/>
    </source>
</evidence>
<keyword evidence="2" id="KW-0472">Membrane</keyword>
<feature type="transmembrane region" description="Helical" evidence="2">
    <location>
        <begin position="132"/>
        <end position="161"/>
    </location>
</feature>
<protein>
    <submittedName>
        <fullName evidence="3">Uncharacterized protein</fullName>
    </submittedName>
</protein>
<reference evidence="3" key="2">
    <citation type="submission" date="2023-01" db="EMBL/GenBank/DDBJ databases">
        <authorList>
            <person name="Petersen C."/>
        </authorList>
    </citation>
    <scope>NUCLEOTIDE SEQUENCE</scope>
    <source>
        <strain evidence="3">IBT 17514</strain>
    </source>
</reference>
<name>A0AAD6MVJ5_9EURO</name>
<evidence type="ECO:0000313" key="4">
    <source>
        <dbReference type="Proteomes" id="UP001215712"/>
    </source>
</evidence>
<evidence type="ECO:0000313" key="3">
    <source>
        <dbReference type="EMBL" id="KAJ5724744.1"/>
    </source>
</evidence>
<proteinExistence type="predicted"/>
<sequence length="172" mass="18458">MSLHGLGVIGAQVAASIKSSDEKSLCTPKIQSPPTSLQSTPVLEHCHSRDFDPSVGAKPYSPFYPHSTPTLSYEHLTFETKAANRNHSQLRDLENAGPYTFRNESPRRSKLWEGENPPRSCMSSLSGRQRMILKAIIAIVTVGSMIAIALGITAAVGGAAWRANAEKTALGG</sequence>
<dbReference type="EMBL" id="JAQJAN010000008">
    <property type="protein sequence ID" value="KAJ5724744.1"/>
    <property type="molecule type" value="Genomic_DNA"/>
</dbReference>
<dbReference type="AlphaFoldDB" id="A0AAD6MVJ5"/>
<dbReference type="Proteomes" id="UP001215712">
    <property type="component" value="Unassembled WGS sequence"/>
</dbReference>
<keyword evidence="4" id="KW-1185">Reference proteome</keyword>
<feature type="region of interest" description="Disordered" evidence="1">
    <location>
        <begin position="97"/>
        <end position="119"/>
    </location>
</feature>